<keyword evidence="3" id="KW-1185">Reference proteome</keyword>
<protein>
    <submittedName>
        <fullName evidence="2">BgtTE-56055</fullName>
    </submittedName>
</protein>
<name>A0A9X9MGS6_BLUGR</name>
<accession>A0A9X9MGS6</accession>
<dbReference type="EMBL" id="LR026989">
    <property type="protein sequence ID" value="VDB87635.1"/>
    <property type="molecule type" value="Genomic_DNA"/>
</dbReference>
<proteinExistence type="predicted"/>
<feature type="chain" id="PRO_5040829843" evidence="1">
    <location>
        <begin position="16"/>
        <end position="37"/>
    </location>
</feature>
<organism evidence="2 3">
    <name type="scientific">Blumeria graminis f. sp. tritici</name>
    <dbReference type="NCBI Taxonomy" id="62690"/>
    <lineage>
        <taxon>Eukaryota</taxon>
        <taxon>Fungi</taxon>
        <taxon>Dikarya</taxon>
        <taxon>Ascomycota</taxon>
        <taxon>Pezizomycotina</taxon>
        <taxon>Leotiomycetes</taxon>
        <taxon>Erysiphales</taxon>
        <taxon>Erysiphaceae</taxon>
        <taxon>Blumeria</taxon>
    </lineage>
</organism>
<feature type="signal peptide" evidence="1">
    <location>
        <begin position="1"/>
        <end position="15"/>
    </location>
</feature>
<keyword evidence="1" id="KW-0732">Signal</keyword>
<evidence type="ECO:0000313" key="2">
    <source>
        <dbReference type="EMBL" id="VDB87635.1"/>
    </source>
</evidence>
<reference evidence="2 3" key="1">
    <citation type="submission" date="2018-08" db="EMBL/GenBank/DDBJ databases">
        <authorList>
            <person name="Muller C M."/>
        </authorList>
    </citation>
    <scope>NUCLEOTIDE SEQUENCE [LARGE SCALE GENOMIC DNA]</scope>
</reference>
<sequence>MPWISFASSAAKLWLLFLHSKSTLIREYLPRGTSQKP</sequence>
<gene>
    <name evidence="2" type="ORF">BGT96224V316_LOCUS4577</name>
</gene>
<dbReference type="AlphaFoldDB" id="A0A9X9MGS6"/>
<dbReference type="Proteomes" id="UP000324639">
    <property type="component" value="Chromosome Bgt_-06"/>
</dbReference>
<evidence type="ECO:0000313" key="3">
    <source>
        <dbReference type="Proteomes" id="UP000324639"/>
    </source>
</evidence>
<evidence type="ECO:0000256" key="1">
    <source>
        <dbReference type="SAM" id="SignalP"/>
    </source>
</evidence>